<feature type="compositionally biased region" description="Basic and acidic residues" evidence="1">
    <location>
        <begin position="925"/>
        <end position="941"/>
    </location>
</feature>
<feature type="compositionally biased region" description="Acidic residues" evidence="1">
    <location>
        <begin position="492"/>
        <end position="509"/>
    </location>
</feature>
<gene>
    <name evidence="3" type="ORF">ACHAWU_002595</name>
</gene>
<feature type="compositionally biased region" description="Basic residues" evidence="1">
    <location>
        <begin position="132"/>
        <end position="146"/>
    </location>
</feature>
<feature type="region of interest" description="Disordered" evidence="1">
    <location>
        <begin position="920"/>
        <end position="959"/>
    </location>
</feature>
<sequence length="985" mass="109555">MLTMTMTTAPAPPHPLASSPPAIKPTSRARIYRIPNTSDHVVTAATANAGGSGGGGRSGHAQTLQLGGGGGGVGGDANVIDGNKKTGGNTNTTPESFLWATREMAALDFLMNVPLNAEKDIVRAGLSEGRWQHGHHHHASPSRHQPRTYSTTQTASQQEHHHEIYDEENKNWSMSQQPHSRSLSAFDITTRCDIEVGRMSEATTTMTDTSSLHAMDSKLSTGGTTTVTVAGGGGRWWDKLILKDKRFFSAANQQAQRREQLELEEKELERPTESPSLLMMSSNDGNVLNAQYNTNMGMMGASATTAAATAGGGVPGRRLDGVEAVTITIPTEFRRRPAPLRAAARQAAVREWEIRIAYGASQQQGGANQRLDENHTTTSSSSRQQGLLDGRVFFSTKKSYPVAVFSTIKYEPKKEETLRRRKQLEELGGGGTQFVLPERDWRGISYRALLQKHKKEKQNKAFNRLIGSKTSPHDVRSSSPRDRDLFDGISSSDEDNNDTDPESSSDDDSAGYYHVGFLDDPQMVQGRNRNVMMGDKFTGPIISSTIQFVKPSVLKADLNKQFRERFDQWEPPKSQRKYIGAKIIDGVYTLIDPTKTMQEDMDDVNNIGGRGRSGSISAEHERETIRMPPSLTLSKIRSLKQQALVACVRAKIEISTLALAIIYFERLCLSCRVDKSNRRLSFAACLLLATKVNESNSVIAYNRGGTQTKSDGSELPSMISWVKPNRKSGKIFDSLIVFFTHDWSLSLKQLYAAEWIVFTALGFSLKAKPSDIAFHFKRLLRTLEWNPRSYLGSEFMYDQWQLSLVEESHQNERRKARRERRIKQNERRLLRLQRKLHMQQSKSGVDEFASRRRSSTSAVSDETRRHSVGSGTTLSSDGVSTSPRNDNLPSESAQGGDNTISPERRKTEGVAIRGLLSRLARQKQASHEKELDKMPKLERRSISASVPNLSSLDPKRKDLPTIFSRESDSKRSLTLRVDEEEGLFV</sequence>
<comment type="caution">
    <text evidence="3">The sequence shown here is derived from an EMBL/GenBank/DDBJ whole genome shotgun (WGS) entry which is preliminary data.</text>
</comment>
<feature type="region of interest" description="Disordered" evidence="1">
    <location>
        <begin position="1"/>
        <end position="23"/>
    </location>
</feature>
<dbReference type="AlphaFoldDB" id="A0ABD3LZ91"/>
<dbReference type="Gene3D" id="1.10.472.10">
    <property type="entry name" value="Cyclin-like"/>
    <property type="match status" value="1"/>
</dbReference>
<keyword evidence="4" id="KW-1185">Reference proteome</keyword>
<feature type="compositionally biased region" description="Basic and acidic residues" evidence="1">
    <location>
        <begin position="258"/>
        <end position="272"/>
    </location>
</feature>
<feature type="compositionally biased region" description="Polar residues" evidence="1">
    <location>
        <begin position="942"/>
        <end position="951"/>
    </location>
</feature>
<reference evidence="3 4" key="1">
    <citation type="submission" date="2024-10" db="EMBL/GenBank/DDBJ databases">
        <title>Updated reference genomes for cyclostephanoid diatoms.</title>
        <authorList>
            <person name="Roberts W.R."/>
            <person name="Alverson A.J."/>
        </authorList>
    </citation>
    <scope>NUCLEOTIDE SEQUENCE [LARGE SCALE GENOMIC DNA]</scope>
    <source>
        <strain evidence="3 4">AJA232-27</strain>
    </source>
</reference>
<feature type="region of interest" description="Disordered" evidence="1">
    <location>
        <begin position="599"/>
        <end position="618"/>
    </location>
</feature>
<feature type="compositionally biased region" description="Polar residues" evidence="1">
    <location>
        <begin position="148"/>
        <end position="157"/>
    </location>
</feature>
<proteinExistence type="predicted"/>
<feature type="compositionally biased region" description="Polar residues" evidence="1">
    <location>
        <begin position="869"/>
        <end position="901"/>
    </location>
</feature>
<feature type="region of interest" description="Disordered" evidence="1">
    <location>
        <begin position="363"/>
        <end position="384"/>
    </location>
</feature>
<dbReference type="InterPro" id="IPR006671">
    <property type="entry name" value="Cyclin_N"/>
</dbReference>
<evidence type="ECO:0000313" key="4">
    <source>
        <dbReference type="Proteomes" id="UP001530293"/>
    </source>
</evidence>
<accession>A0ABD3LZ91</accession>
<dbReference type="SUPFAM" id="SSF47954">
    <property type="entry name" value="Cyclin-like"/>
    <property type="match status" value="1"/>
</dbReference>
<organism evidence="3 4">
    <name type="scientific">Discostella pseudostelligera</name>
    <dbReference type="NCBI Taxonomy" id="259834"/>
    <lineage>
        <taxon>Eukaryota</taxon>
        <taxon>Sar</taxon>
        <taxon>Stramenopiles</taxon>
        <taxon>Ochrophyta</taxon>
        <taxon>Bacillariophyta</taxon>
        <taxon>Coscinodiscophyceae</taxon>
        <taxon>Thalassiosirophycidae</taxon>
        <taxon>Stephanodiscales</taxon>
        <taxon>Stephanodiscaceae</taxon>
        <taxon>Discostella</taxon>
    </lineage>
</organism>
<dbReference type="PANTHER" id="PTHR22896:SF0">
    <property type="entry name" value="CYCLIN N-TERMINAL DOMAIN-CONTAINING PROTEIN"/>
    <property type="match status" value="1"/>
</dbReference>
<name>A0ABD3LZ91_9STRA</name>
<feature type="domain" description="Cyclin N-terminal" evidence="2">
    <location>
        <begin position="646"/>
        <end position="697"/>
    </location>
</feature>
<feature type="region of interest" description="Disordered" evidence="1">
    <location>
        <begin position="833"/>
        <end position="906"/>
    </location>
</feature>
<dbReference type="EMBL" id="JALLBG020000299">
    <property type="protein sequence ID" value="KAL3756692.1"/>
    <property type="molecule type" value="Genomic_DNA"/>
</dbReference>
<dbReference type="PANTHER" id="PTHR22896">
    <property type="entry name" value="CDK5 AND ABL1 ENZYME SUBSTRATE 1"/>
    <property type="match status" value="1"/>
</dbReference>
<dbReference type="InterPro" id="IPR012388">
    <property type="entry name" value="CABLES1/2"/>
</dbReference>
<feature type="region of interest" description="Disordered" evidence="1">
    <location>
        <begin position="258"/>
        <end position="280"/>
    </location>
</feature>
<feature type="region of interest" description="Disordered" evidence="1">
    <location>
        <begin position="462"/>
        <end position="515"/>
    </location>
</feature>
<evidence type="ECO:0000259" key="2">
    <source>
        <dbReference type="Pfam" id="PF00134"/>
    </source>
</evidence>
<dbReference type="Pfam" id="PF00134">
    <property type="entry name" value="Cyclin_N"/>
    <property type="match status" value="1"/>
</dbReference>
<feature type="compositionally biased region" description="Basic and acidic residues" evidence="1">
    <location>
        <begin position="471"/>
        <end position="486"/>
    </location>
</feature>
<dbReference type="InterPro" id="IPR036915">
    <property type="entry name" value="Cyclin-like_sf"/>
</dbReference>
<protein>
    <recommendedName>
        <fullName evidence="2">Cyclin N-terminal domain-containing protein</fullName>
    </recommendedName>
</protein>
<evidence type="ECO:0000256" key="1">
    <source>
        <dbReference type="SAM" id="MobiDB-lite"/>
    </source>
</evidence>
<evidence type="ECO:0000313" key="3">
    <source>
        <dbReference type="EMBL" id="KAL3756692.1"/>
    </source>
</evidence>
<dbReference type="Proteomes" id="UP001530293">
    <property type="component" value="Unassembled WGS sequence"/>
</dbReference>
<feature type="region of interest" description="Disordered" evidence="1">
    <location>
        <begin position="130"/>
        <end position="164"/>
    </location>
</feature>